<evidence type="ECO:0000313" key="3">
    <source>
        <dbReference type="Proteomes" id="UP000304900"/>
    </source>
</evidence>
<protein>
    <recommendedName>
        <fullName evidence="1">Heavy metal binding domain-containing protein</fullName>
    </recommendedName>
</protein>
<evidence type="ECO:0000259" key="1">
    <source>
        <dbReference type="Pfam" id="PF19335"/>
    </source>
</evidence>
<name>A0A4U6CSW5_9BACT</name>
<dbReference type="PROSITE" id="PS51257">
    <property type="entry name" value="PROKAR_LIPOPROTEIN"/>
    <property type="match status" value="1"/>
</dbReference>
<dbReference type="Pfam" id="PF19335">
    <property type="entry name" value="HMBD"/>
    <property type="match status" value="1"/>
</dbReference>
<sequence>MRKILFALSLTLLFACDGNQEKAKETTEKPAVVENAAVDTVAEKKYACPMQCEGEKTYAQAGKCPVCKMDLREIALAETDSTAHSH</sequence>
<dbReference type="GO" id="GO:0046872">
    <property type="term" value="F:metal ion binding"/>
    <property type="evidence" value="ECO:0007669"/>
    <property type="project" value="InterPro"/>
</dbReference>
<accession>A0A4U6CSW5</accession>
<gene>
    <name evidence="2" type="ORF">FDK13_31875</name>
</gene>
<dbReference type="InterPro" id="IPR045800">
    <property type="entry name" value="HMBD"/>
</dbReference>
<proteinExistence type="predicted"/>
<dbReference type="RefSeq" id="WP_137344072.1">
    <property type="nucleotide sequence ID" value="NZ_BSQH01000026.1"/>
</dbReference>
<comment type="caution">
    <text evidence="2">The sequence shown here is derived from an EMBL/GenBank/DDBJ whole genome shotgun (WGS) entry which is preliminary data.</text>
</comment>
<feature type="domain" description="Heavy metal binding" evidence="1">
    <location>
        <begin position="45"/>
        <end position="73"/>
    </location>
</feature>
<dbReference type="AlphaFoldDB" id="A0A4U6CSW5"/>
<organism evidence="2 3">
    <name type="scientific">Dyadobacter frigoris</name>
    <dbReference type="NCBI Taxonomy" id="2576211"/>
    <lineage>
        <taxon>Bacteria</taxon>
        <taxon>Pseudomonadati</taxon>
        <taxon>Bacteroidota</taxon>
        <taxon>Cytophagia</taxon>
        <taxon>Cytophagales</taxon>
        <taxon>Spirosomataceae</taxon>
        <taxon>Dyadobacter</taxon>
    </lineage>
</organism>
<reference evidence="2 3" key="1">
    <citation type="submission" date="2019-05" db="EMBL/GenBank/DDBJ databases">
        <title>Dyadobacter AR-3-8 sp. nov., isolated from arctic soil.</title>
        <authorList>
            <person name="Chaudhary D.K."/>
        </authorList>
    </citation>
    <scope>NUCLEOTIDE SEQUENCE [LARGE SCALE GENOMIC DNA]</scope>
    <source>
        <strain evidence="2 3">AR-3-8</strain>
    </source>
</reference>
<dbReference type="Proteomes" id="UP000304900">
    <property type="component" value="Unassembled WGS sequence"/>
</dbReference>
<dbReference type="EMBL" id="SZVO01000023">
    <property type="protein sequence ID" value="TKT86647.1"/>
    <property type="molecule type" value="Genomic_DNA"/>
</dbReference>
<dbReference type="OrthoDB" id="1523860at2"/>
<evidence type="ECO:0000313" key="2">
    <source>
        <dbReference type="EMBL" id="TKT86647.1"/>
    </source>
</evidence>
<keyword evidence="3" id="KW-1185">Reference proteome</keyword>